<name>A0ABD2AZL0_VESMC</name>
<sequence length="96" mass="11141">MSNIYESFRKLSSQSEDNKQDKGLIFSSVFMYATFSSLEFKNVQAKNSLRMGSKLMPFIIFKSNSPYPVAFNRKINKFISLYLKIDKSFTTELKAK</sequence>
<dbReference type="AlphaFoldDB" id="A0ABD2AZL0"/>
<comment type="caution">
    <text evidence="1">The sequence shown here is derived from an EMBL/GenBank/DDBJ whole genome shotgun (WGS) entry which is preliminary data.</text>
</comment>
<reference evidence="1 2" key="1">
    <citation type="journal article" date="2024" name="Ann. Entomol. Soc. Am.">
        <title>Genomic analyses of the southern and eastern yellowjacket wasps (Hymenoptera: Vespidae) reveal evolutionary signatures of social life.</title>
        <authorList>
            <person name="Catto M.A."/>
            <person name="Caine P.B."/>
            <person name="Orr S.E."/>
            <person name="Hunt B.G."/>
            <person name="Goodisman M.A.D."/>
        </authorList>
    </citation>
    <scope>NUCLEOTIDE SEQUENCE [LARGE SCALE GENOMIC DNA]</scope>
    <source>
        <strain evidence="1">232</strain>
        <tissue evidence="1">Head and thorax</tissue>
    </source>
</reference>
<proteinExistence type="predicted"/>
<keyword evidence="2" id="KW-1185">Reference proteome</keyword>
<accession>A0ABD2AZL0</accession>
<gene>
    <name evidence="1" type="ORF">V1477_017873</name>
</gene>
<organism evidence="1 2">
    <name type="scientific">Vespula maculifrons</name>
    <name type="common">Eastern yellow jacket</name>
    <name type="synonym">Wasp</name>
    <dbReference type="NCBI Taxonomy" id="7453"/>
    <lineage>
        <taxon>Eukaryota</taxon>
        <taxon>Metazoa</taxon>
        <taxon>Ecdysozoa</taxon>
        <taxon>Arthropoda</taxon>
        <taxon>Hexapoda</taxon>
        <taxon>Insecta</taxon>
        <taxon>Pterygota</taxon>
        <taxon>Neoptera</taxon>
        <taxon>Endopterygota</taxon>
        <taxon>Hymenoptera</taxon>
        <taxon>Apocrita</taxon>
        <taxon>Aculeata</taxon>
        <taxon>Vespoidea</taxon>
        <taxon>Vespidae</taxon>
        <taxon>Vespinae</taxon>
        <taxon>Vespula</taxon>
    </lineage>
</organism>
<protein>
    <submittedName>
        <fullName evidence="1">Uncharacterized protein</fullName>
    </submittedName>
</protein>
<evidence type="ECO:0000313" key="1">
    <source>
        <dbReference type="EMBL" id="KAL2726059.1"/>
    </source>
</evidence>
<dbReference type="EMBL" id="JAYRBN010000109">
    <property type="protein sequence ID" value="KAL2726059.1"/>
    <property type="molecule type" value="Genomic_DNA"/>
</dbReference>
<dbReference type="Proteomes" id="UP001607303">
    <property type="component" value="Unassembled WGS sequence"/>
</dbReference>
<evidence type="ECO:0000313" key="2">
    <source>
        <dbReference type="Proteomes" id="UP001607303"/>
    </source>
</evidence>